<evidence type="ECO:0000256" key="3">
    <source>
        <dbReference type="ARBA" id="ARBA00013194"/>
    </source>
</evidence>
<sequence length="372" mass="41037">MKKTVLFALLLLTTFICCKEENKNLADGLYAKIETGKGDIYLALDYKKAPITVANFITLTEGKNDFVTNEHLKGRPFYDGLKFHRVIKGFMIQAGDPLGTGSGDAGYKFKDEFSDLVFDKEGLLAMANNGPATNSSQFFITHVPTPWLDNKHTIFGHVVDNGMEVVNKIEENDLIESITIIRKGEAAKKFNAVKTFYDYFSVESKKQKEQMDLEAKNQQEYEAKYGKVIEEKAAYFDALKAKATKTASGLKYIITQKGSGKKPVKGTPLFIHYAGFLEDGRLFDTSVESVARAFGKYDPARAEQGGYQPIPFQAGRKDGLIPGFIEGLTKMVPGDKAVLFIPSHLAYGAGGAGDIIPPYANLTFEIELISAN</sequence>
<dbReference type="PANTHER" id="PTHR45625:SF4">
    <property type="entry name" value="PEPTIDYLPROLYL ISOMERASE DOMAIN AND WD REPEAT-CONTAINING PROTEIN 1"/>
    <property type="match status" value="1"/>
</dbReference>
<dbReference type="InterPro" id="IPR020892">
    <property type="entry name" value="Cyclophilin-type_PPIase_CS"/>
</dbReference>
<dbReference type="RefSeq" id="WP_408082803.1">
    <property type="nucleotide sequence ID" value="NZ_JBELQA010000011.1"/>
</dbReference>
<accession>A0ABW8XXR3</accession>
<dbReference type="InterPro" id="IPR001179">
    <property type="entry name" value="PPIase_FKBP_dom"/>
</dbReference>
<evidence type="ECO:0000259" key="8">
    <source>
        <dbReference type="PROSITE" id="PS50072"/>
    </source>
</evidence>
<evidence type="ECO:0000256" key="1">
    <source>
        <dbReference type="ARBA" id="ARBA00000971"/>
    </source>
</evidence>
<evidence type="ECO:0000256" key="4">
    <source>
        <dbReference type="ARBA" id="ARBA00023110"/>
    </source>
</evidence>
<evidence type="ECO:0000313" key="9">
    <source>
        <dbReference type="EMBL" id="MFL9832362.1"/>
    </source>
</evidence>
<dbReference type="PROSITE" id="PS50059">
    <property type="entry name" value="FKBP_PPIASE"/>
    <property type="match status" value="1"/>
</dbReference>
<dbReference type="SUPFAM" id="SSF54534">
    <property type="entry name" value="FKBP-like"/>
    <property type="match status" value="1"/>
</dbReference>
<dbReference type="InterPro" id="IPR046357">
    <property type="entry name" value="PPIase_dom_sf"/>
</dbReference>
<comment type="caution">
    <text evidence="9">The sequence shown here is derived from an EMBL/GenBank/DDBJ whole genome shotgun (WGS) entry which is preliminary data.</text>
</comment>
<proteinExistence type="inferred from homology"/>
<name>A0ABW8XXR3_9FLAO</name>
<dbReference type="EC" id="5.2.1.8" evidence="3 6"/>
<dbReference type="Proteomes" id="UP001629260">
    <property type="component" value="Unassembled WGS sequence"/>
</dbReference>
<dbReference type="Pfam" id="PF00160">
    <property type="entry name" value="Pro_isomerase"/>
    <property type="match status" value="1"/>
</dbReference>
<dbReference type="InterPro" id="IPR044666">
    <property type="entry name" value="Cyclophilin_A-like"/>
</dbReference>
<keyword evidence="4 6" id="KW-0697">Rotamase</keyword>
<dbReference type="PROSITE" id="PS50072">
    <property type="entry name" value="CSA_PPIASE_2"/>
    <property type="match status" value="1"/>
</dbReference>
<keyword evidence="5 6" id="KW-0413">Isomerase</keyword>
<dbReference type="InterPro" id="IPR029000">
    <property type="entry name" value="Cyclophilin-like_dom_sf"/>
</dbReference>
<evidence type="ECO:0000256" key="6">
    <source>
        <dbReference type="PROSITE-ProRule" id="PRU00277"/>
    </source>
</evidence>
<evidence type="ECO:0000313" key="10">
    <source>
        <dbReference type="Proteomes" id="UP001629260"/>
    </source>
</evidence>
<evidence type="ECO:0000256" key="5">
    <source>
        <dbReference type="ARBA" id="ARBA00023235"/>
    </source>
</evidence>
<dbReference type="InterPro" id="IPR002130">
    <property type="entry name" value="Cyclophilin-type_PPIase_dom"/>
</dbReference>
<dbReference type="GO" id="GO:0003755">
    <property type="term" value="F:peptidyl-prolyl cis-trans isomerase activity"/>
    <property type="evidence" value="ECO:0007669"/>
    <property type="project" value="UniProtKB-EC"/>
</dbReference>
<reference evidence="9 10" key="1">
    <citation type="submission" date="2024-06" db="EMBL/GenBank/DDBJ databases">
        <authorList>
            <person name="Kaempfer P."/>
            <person name="Viver T."/>
        </authorList>
    </citation>
    <scope>NUCLEOTIDE SEQUENCE [LARGE SCALE GENOMIC DNA]</scope>
    <source>
        <strain evidence="9 10">ST-87</strain>
    </source>
</reference>
<dbReference type="SUPFAM" id="SSF50891">
    <property type="entry name" value="Cyclophilin-like"/>
    <property type="match status" value="1"/>
</dbReference>
<keyword evidence="10" id="KW-1185">Reference proteome</keyword>
<evidence type="ECO:0000256" key="2">
    <source>
        <dbReference type="ARBA" id="ARBA00007365"/>
    </source>
</evidence>
<dbReference type="PANTHER" id="PTHR45625">
    <property type="entry name" value="PEPTIDYL-PROLYL CIS-TRANS ISOMERASE-RELATED"/>
    <property type="match status" value="1"/>
</dbReference>
<comment type="similarity">
    <text evidence="2">Belongs to the cyclophilin-type PPIase family.</text>
</comment>
<dbReference type="PRINTS" id="PR00153">
    <property type="entry name" value="CSAPPISMRASE"/>
</dbReference>
<organism evidence="9 10">
    <name type="scientific">Flavobacterium plantiphilum</name>
    <dbReference type="NCBI Taxonomy" id="3163297"/>
    <lineage>
        <taxon>Bacteria</taxon>
        <taxon>Pseudomonadati</taxon>
        <taxon>Bacteroidota</taxon>
        <taxon>Flavobacteriia</taxon>
        <taxon>Flavobacteriales</taxon>
        <taxon>Flavobacteriaceae</taxon>
        <taxon>Flavobacterium</taxon>
    </lineage>
</organism>
<feature type="domain" description="PPIase FKBP-type" evidence="7">
    <location>
        <begin position="266"/>
        <end position="372"/>
    </location>
</feature>
<dbReference type="Gene3D" id="2.40.100.10">
    <property type="entry name" value="Cyclophilin-like"/>
    <property type="match status" value="1"/>
</dbReference>
<comment type="catalytic activity">
    <reaction evidence="1 6">
        <text>[protein]-peptidylproline (omega=180) = [protein]-peptidylproline (omega=0)</text>
        <dbReference type="Rhea" id="RHEA:16237"/>
        <dbReference type="Rhea" id="RHEA-COMP:10747"/>
        <dbReference type="Rhea" id="RHEA-COMP:10748"/>
        <dbReference type="ChEBI" id="CHEBI:83833"/>
        <dbReference type="ChEBI" id="CHEBI:83834"/>
        <dbReference type="EC" id="5.2.1.8"/>
    </reaction>
</comment>
<dbReference type="EMBL" id="JBELQA010000011">
    <property type="protein sequence ID" value="MFL9832362.1"/>
    <property type="molecule type" value="Genomic_DNA"/>
</dbReference>
<dbReference type="PROSITE" id="PS00170">
    <property type="entry name" value="CSA_PPIASE_1"/>
    <property type="match status" value="1"/>
</dbReference>
<evidence type="ECO:0000259" key="7">
    <source>
        <dbReference type="PROSITE" id="PS50059"/>
    </source>
</evidence>
<gene>
    <name evidence="9" type="ORF">ABS764_16030</name>
</gene>
<protein>
    <recommendedName>
        <fullName evidence="3 6">peptidylprolyl isomerase</fullName>
        <ecNumber evidence="3 6">5.2.1.8</ecNumber>
    </recommendedName>
</protein>
<dbReference type="Pfam" id="PF00254">
    <property type="entry name" value="FKBP_C"/>
    <property type="match status" value="1"/>
</dbReference>
<dbReference type="CDD" id="cd00317">
    <property type="entry name" value="cyclophilin"/>
    <property type="match status" value="1"/>
</dbReference>
<dbReference type="Gene3D" id="3.10.50.40">
    <property type="match status" value="1"/>
</dbReference>
<feature type="domain" description="PPIase cyclophilin-type" evidence="8">
    <location>
        <begin position="38"/>
        <end position="171"/>
    </location>
</feature>